<name>A0A4U1JJL1_RHOCA</name>
<protein>
    <recommendedName>
        <fullName evidence="3">Phage related protein</fullName>
    </recommendedName>
</protein>
<dbReference type="EMBL" id="SWJZ01000153">
    <property type="protein sequence ID" value="TKD12909.1"/>
    <property type="molecule type" value="Genomic_DNA"/>
</dbReference>
<dbReference type="AlphaFoldDB" id="A0A4U1JJL1"/>
<gene>
    <name evidence="1" type="ORF">FBT96_20000</name>
</gene>
<dbReference type="RefSeq" id="WP_136909773.1">
    <property type="nucleotide sequence ID" value="NZ_SWJZ01000153.1"/>
</dbReference>
<reference evidence="1 2" key="1">
    <citation type="submission" date="2019-04" db="EMBL/GenBank/DDBJ databases">
        <title>Draft Whole-Genome sequence of the purple photosynthetic bacterium Rhodobacter capsulatus SP108 with an indigenous class A beta-lactamase.</title>
        <authorList>
            <person name="Robertson S."/>
            <person name="Meyer T.E."/>
            <person name="Kyndt J.A."/>
        </authorList>
    </citation>
    <scope>NUCLEOTIDE SEQUENCE [LARGE SCALE GENOMIC DNA]</scope>
    <source>
        <strain evidence="1 2">SP108</strain>
    </source>
</reference>
<organism evidence="1 2">
    <name type="scientific">Rhodobacter capsulatus</name>
    <name type="common">Rhodopseudomonas capsulata</name>
    <dbReference type="NCBI Taxonomy" id="1061"/>
    <lineage>
        <taxon>Bacteria</taxon>
        <taxon>Pseudomonadati</taxon>
        <taxon>Pseudomonadota</taxon>
        <taxon>Alphaproteobacteria</taxon>
        <taxon>Rhodobacterales</taxon>
        <taxon>Rhodobacter group</taxon>
        <taxon>Rhodobacter</taxon>
    </lineage>
</organism>
<proteinExistence type="predicted"/>
<comment type="caution">
    <text evidence="1">The sequence shown here is derived from an EMBL/GenBank/DDBJ whole genome shotgun (WGS) entry which is preliminary data.</text>
</comment>
<evidence type="ECO:0000313" key="2">
    <source>
        <dbReference type="Proteomes" id="UP000310597"/>
    </source>
</evidence>
<dbReference type="OrthoDB" id="7858662at2"/>
<sequence length="100" mass="11273">MTDMQTLIREQARLIILKALVQQVDETLNSDLMIPELRAFGIRKSREWVHDELAWLSEMGAVTTVPVGTIMVATLTDKGHRHLDREIAIEGIQRPSRPGG</sequence>
<evidence type="ECO:0008006" key="3">
    <source>
        <dbReference type="Google" id="ProtNLM"/>
    </source>
</evidence>
<accession>A0A4U1JJL1</accession>
<evidence type="ECO:0000313" key="1">
    <source>
        <dbReference type="EMBL" id="TKD12909.1"/>
    </source>
</evidence>
<dbReference type="Proteomes" id="UP000310597">
    <property type="component" value="Unassembled WGS sequence"/>
</dbReference>